<dbReference type="InterPro" id="IPR044660">
    <property type="entry name" value="IBH1-like"/>
</dbReference>
<dbReference type="EMBL" id="JADFTS010000002">
    <property type="protein sequence ID" value="KAF9621360.1"/>
    <property type="molecule type" value="Genomic_DNA"/>
</dbReference>
<dbReference type="OrthoDB" id="1901781at2759"/>
<comment type="caution">
    <text evidence="7">The sequence shown here is derived from an EMBL/GenBank/DDBJ whole genome shotgun (WGS) entry which is preliminary data.</text>
</comment>
<comment type="subcellular location">
    <subcellularLocation>
        <location evidence="1">Nucleus</location>
    </subcellularLocation>
</comment>
<keyword evidence="6" id="KW-0812">Transmembrane</keyword>
<keyword evidence="5" id="KW-0175">Coiled coil</keyword>
<feature type="transmembrane region" description="Helical" evidence="6">
    <location>
        <begin position="311"/>
        <end position="332"/>
    </location>
</feature>
<organism evidence="7 8">
    <name type="scientific">Coptis chinensis</name>
    <dbReference type="NCBI Taxonomy" id="261450"/>
    <lineage>
        <taxon>Eukaryota</taxon>
        <taxon>Viridiplantae</taxon>
        <taxon>Streptophyta</taxon>
        <taxon>Embryophyta</taxon>
        <taxon>Tracheophyta</taxon>
        <taxon>Spermatophyta</taxon>
        <taxon>Magnoliopsida</taxon>
        <taxon>Ranunculales</taxon>
        <taxon>Ranunculaceae</taxon>
        <taxon>Coptidoideae</taxon>
        <taxon>Coptis</taxon>
    </lineage>
</organism>
<evidence type="ECO:0000256" key="4">
    <source>
        <dbReference type="ARBA" id="ARBA00023242"/>
    </source>
</evidence>
<keyword evidence="6" id="KW-0472">Membrane</keyword>
<sequence length="376" mass="42545">MEEETTMGVHDLVQSSKGAMNQKLCSSTKRKILRFQKRKTHCVKDSLCCDDEVDEEDDKLGVERRIVALQRLVPGGESLEIDQLFEETAGYILALQGQVDIMAEETVVVEERGIEIERENEDEKIKVLMDEIEGLKQNETEHEQDKKALEAISTRASQLEIEVSRLQHDFISSASENEDLGKELKQIKVKFEEMEIRIESLEKEKAKIEKEKGDYLDKVVEISARVDEKEDEIARLKCVIKEKEAENAVLKESGAKMAEIEDKYNEVKKQWEELKQEKLVNGNGNGFGTDAVVENGENEKVGFKGLKGFKWPVALASTGTVAIAAVAVYVIYARRSILKEDESIGAAAWKWKSDVVACLDNLSHRDFCIRVNADFD</sequence>
<evidence type="ECO:0000256" key="1">
    <source>
        <dbReference type="ARBA" id="ARBA00004123"/>
    </source>
</evidence>
<dbReference type="GO" id="GO:0006355">
    <property type="term" value="P:regulation of DNA-templated transcription"/>
    <property type="evidence" value="ECO:0007669"/>
    <property type="project" value="InterPro"/>
</dbReference>
<keyword evidence="4" id="KW-0539">Nucleus</keyword>
<dbReference type="CDD" id="cd11444">
    <property type="entry name" value="bHLH_AtIBH1_like"/>
    <property type="match status" value="1"/>
</dbReference>
<proteinExistence type="predicted"/>
<evidence type="ECO:0000256" key="3">
    <source>
        <dbReference type="ARBA" id="ARBA00023163"/>
    </source>
</evidence>
<evidence type="ECO:0000256" key="2">
    <source>
        <dbReference type="ARBA" id="ARBA00023015"/>
    </source>
</evidence>
<evidence type="ECO:0000256" key="5">
    <source>
        <dbReference type="SAM" id="Coils"/>
    </source>
</evidence>
<evidence type="ECO:0000313" key="7">
    <source>
        <dbReference type="EMBL" id="KAF9621360.1"/>
    </source>
</evidence>
<name>A0A835IP60_9MAGN</name>
<keyword evidence="2" id="KW-0805">Transcription regulation</keyword>
<keyword evidence="8" id="KW-1185">Reference proteome</keyword>
<accession>A0A835IP60</accession>
<dbReference type="Proteomes" id="UP000631114">
    <property type="component" value="Unassembled WGS sequence"/>
</dbReference>
<keyword evidence="3" id="KW-0804">Transcription</keyword>
<dbReference type="PANTHER" id="PTHR33124:SF43">
    <property type="entry name" value="TRANSCRIPTION FACTOR PAR2"/>
    <property type="match status" value="1"/>
</dbReference>
<feature type="coiled-coil region" evidence="5">
    <location>
        <begin position="118"/>
        <end position="277"/>
    </location>
</feature>
<dbReference type="PANTHER" id="PTHR33124">
    <property type="entry name" value="TRANSCRIPTION FACTOR IBH1-LIKE 1"/>
    <property type="match status" value="1"/>
</dbReference>
<gene>
    <name evidence="7" type="ORF">IFM89_020019</name>
</gene>
<keyword evidence="6" id="KW-1133">Transmembrane helix</keyword>
<evidence type="ECO:0000313" key="8">
    <source>
        <dbReference type="Proteomes" id="UP000631114"/>
    </source>
</evidence>
<evidence type="ECO:0000256" key="6">
    <source>
        <dbReference type="SAM" id="Phobius"/>
    </source>
</evidence>
<evidence type="ECO:0008006" key="9">
    <source>
        <dbReference type="Google" id="ProtNLM"/>
    </source>
</evidence>
<dbReference type="AlphaFoldDB" id="A0A835IP60"/>
<dbReference type="InterPro" id="IPR044549">
    <property type="entry name" value="bHLH_AtIBH1-like"/>
</dbReference>
<reference evidence="7 8" key="1">
    <citation type="submission" date="2020-10" db="EMBL/GenBank/DDBJ databases">
        <title>The Coptis chinensis genome and diversification of protoberbering-type alkaloids.</title>
        <authorList>
            <person name="Wang B."/>
            <person name="Shu S."/>
            <person name="Song C."/>
            <person name="Liu Y."/>
        </authorList>
    </citation>
    <scope>NUCLEOTIDE SEQUENCE [LARGE SCALE GENOMIC DNA]</scope>
    <source>
        <strain evidence="7">HL-2020</strain>
        <tissue evidence="7">Leaf</tissue>
    </source>
</reference>
<dbReference type="GO" id="GO:0005634">
    <property type="term" value="C:nucleus"/>
    <property type="evidence" value="ECO:0007669"/>
    <property type="project" value="UniProtKB-SubCell"/>
</dbReference>
<protein>
    <recommendedName>
        <fullName evidence="9">Transcription factor</fullName>
    </recommendedName>
</protein>